<evidence type="ECO:0000256" key="1">
    <source>
        <dbReference type="SAM" id="Phobius"/>
    </source>
</evidence>
<reference evidence="3 6" key="1">
    <citation type="submission" date="2016-11" db="EMBL/GenBank/DDBJ databases">
        <title>Whole genomes of Flavobacteriaceae.</title>
        <authorList>
            <person name="Stine C."/>
            <person name="Li C."/>
            <person name="Tadesse D."/>
        </authorList>
    </citation>
    <scope>NUCLEOTIDE SEQUENCE [LARGE SCALE GENOMIC DNA]</scope>
    <source>
        <strain evidence="3 6">ATCC 19366</strain>
    </source>
</reference>
<evidence type="ECO:0000313" key="5">
    <source>
        <dbReference type="Proteomes" id="UP000184216"/>
    </source>
</evidence>
<dbReference type="EMBL" id="FRBX01000002">
    <property type="protein sequence ID" value="SHM01030.1"/>
    <property type="molecule type" value="Genomic_DNA"/>
</dbReference>
<dbReference type="Pfam" id="PF02517">
    <property type="entry name" value="Rce1-like"/>
    <property type="match status" value="1"/>
</dbReference>
<keyword evidence="3" id="KW-0378">Hydrolase</keyword>
<dbReference type="PANTHER" id="PTHR39430">
    <property type="entry name" value="MEMBRANE-ASSOCIATED PROTEASE-RELATED"/>
    <property type="match status" value="1"/>
</dbReference>
<keyword evidence="1" id="KW-0812">Transmembrane</keyword>
<feature type="transmembrane region" description="Helical" evidence="1">
    <location>
        <begin position="209"/>
        <end position="226"/>
    </location>
</feature>
<keyword evidence="1" id="KW-0472">Membrane</keyword>
<dbReference type="InterPro" id="IPR003675">
    <property type="entry name" value="Rce1/LyrA-like_dom"/>
</dbReference>
<dbReference type="EMBL" id="MUHB01000007">
    <property type="protein sequence ID" value="OXB05561.1"/>
    <property type="molecule type" value="Genomic_DNA"/>
</dbReference>
<feature type="transmembrane region" description="Helical" evidence="1">
    <location>
        <begin position="124"/>
        <end position="145"/>
    </location>
</feature>
<dbReference type="Proteomes" id="UP000198431">
    <property type="component" value="Unassembled WGS sequence"/>
</dbReference>
<evidence type="ECO:0000259" key="2">
    <source>
        <dbReference type="Pfam" id="PF02517"/>
    </source>
</evidence>
<dbReference type="RefSeq" id="WP_073394541.1">
    <property type="nucleotide sequence ID" value="NZ_FRBX01000002.1"/>
</dbReference>
<feature type="transmembrane region" description="Helical" evidence="1">
    <location>
        <begin position="157"/>
        <end position="176"/>
    </location>
</feature>
<gene>
    <name evidence="3" type="ORF">B0A72_05930</name>
    <name evidence="4" type="ORF">SAMN05444387_1692</name>
</gene>
<feature type="transmembrane region" description="Helical" evidence="1">
    <location>
        <begin position="54"/>
        <end position="71"/>
    </location>
</feature>
<evidence type="ECO:0000313" key="3">
    <source>
        <dbReference type="EMBL" id="OXB05561.1"/>
    </source>
</evidence>
<dbReference type="AlphaFoldDB" id="A0AB36P295"/>
<accession>A0AB36P295</accession>
<sequence>METQTLSRKQKIFNFPVVKIILALLTFMAVVIIGQQIAVKLLDLTSLDKDYRNLLKGFFVSFSCIFSYILFFKKYDKRVVTEFATKGLVKNLFIGFAVGFILQSFTILVIYLNGSYSVVKINPISFILIPFALMFTVAIIEEVLVRGIIFRIMEEKLGSYLSLTFSSVLFGVLHLANPNVTLISAICITTAGFLMGAAFIYSRNLWVPIALHFAWNFTQSGIFGAITSGNEKTNSLIVAKIQGPEFITGGEFGPEGSIQAIVFCAIGTIIFLVLSYKNNKIIKPYWKK</sequence>
<feature type="transmembrane region" description="Helical" evidence="1">
    <location>
        <begin position="182"/>
        <end position="202"/>
    </location>
</feature>
<keyword evidence="5" id="KW-1185">Reference proteome</keyword>
<name>A0AB36P295_9FLAO</name>
<dbReference type="GO" id="GO:0004175">
    <property type="term" value="F:endopeptidase activity"/>
    <property type="evidence" value="ECO:0007669"/>
    <property type="project" value="UniProtKB-ARBA"/>
</dbReference>
<feature type="transmembrane region" description="Helical" evidence="1">
    <location>
        <begin position="92"/>
        <end position="112"/>
    </location>
</feature>
<keyword evidence="1" id="KW-1133">Transmembrane helix</keyword>
<proteinExistence type="predicted"/>
<feature type="domain" description="CAAX prenyl protease 2/Lysostaphin resistance protein A-like" evidence="2">
    <location>
        <begin position="125"/>
        <end position="217"/>
    </location>
</feature>
<dbReference type="GO" id="GO:0006508">
    <property type="term" value="P:proteolysis"/>
    <property type="evidence" value="ECO:0007669"/>
    <property type="project" value="UniProtKB-KW"/>
</dbReference>
<feature type="transmembrane region" description="Helical" evidence="1">
    <location>
        <begin position="12"/>
        <end position="34"/>
    </location>
</feature>
<dbReference type="PANTHER" id="PTHR39430:SF1">
    <property type="entry name" value="PROTEASE"/>
    <property type="match status" value="1"/>
</dbReference>
<evidence type="ECO:0000313" key="4">
    <source>
        <dbReference type="EMBL" id="SHM01030.1"/>
    </source>
</evidence>
<keyword evidence="3" id="KW-0645">Protease</keyword>
<feature type="transmembrane region" description="Helical" evidence="1">
    <location>
        <begin position="258"/>
        <end position="276"/>
    </location>
</feature>
<dbReference type="Proteomes" id="UP000184216">
    <property type="component" value="Unassembled WGS sequence"/>
</dbReference>
<evidence type="ECO:0000313" key="6">
    <source>
        <dbReference type="Proteomes" id="UP000198431"/>
    </source>
</evidence>
<dbReference type="GO" id="GO:0080120">
    <property type="term" value="P:CAAX-box protein maturation"/>
    <property type="evidence" value="ECO:0007669"/>
    <property type="project" value="UniProtKB-ARBA"/>
</dbReference>
<reference evidence="4 5" key="2">
    <citation type="submission" date="2016-11" db="EMBL/GenBank/DDBJ databases">
        <authorList>
            <person name="Varghese N."/>
            <person name="Submissions S."/>
        </authorList>
    </citation>
    <scope>NUCLEOTIDE SEQUENCE [LARGE SCALE GENOMIC DNA]</scope>
    <source>
        <strain evidence="4 5">DSM 6368</strain>
    </source>
</reference>
<comment type="caution">
    <text evidence="3">The sequence shown here is derived from an EMBL/GenBank/DDBJ whole genome shotgun (WGS) entry which is preliminary data.</text>
</comment>
<protein>
    <submittedName>
        <fullName evidence="3">CAAX protease family protein</fullName>
    </submittedName>
</protein>
<organism evidence="3 6">
    <name type="scientific">Flavobacterium pectinovorum</name>
    <dbReference type="NCBI Taxonomy" id="29533"/>
    <lineage>
        <taxon>Bacteria</taxon>
        <taxon>Pseudomonadati</taxon>
        <taxon>Bacteroidota</taxon>
        <taxon>Flavobacteriia</taxon>
        <taxon>Flavobacteriales</taxon>
        <taxon>Flavobacteriaceae</taxon>
        <taxon>Flavobacterium</taxon>
    </lineage>
</organism>